<proteinExistence type="predicted"/>
<protein>
    <submittedName>
        <fullName evidence="1">Uncharacterized protein</fullName>
    </submittedName>
</protein>
<evidence type="ECO:0000313" key="1">
    <source>
        <dbReference type="EMBL" id="CEL57640.1"/>
    </source>
</evidence>
<gene>
    <name evidence="1" type="ORF">RSOLAG1IB_02383</name>
</gene>
<reference evidence="1 2" key="1">
    <citation type="submission" date="2014-11" db="EMBL/GenBank/DDBJ databases">
        <authorList>
            <person name="Wibberg Daniel"/>
        </authorList>
    </citation>
    <scope>NUCLEOTIDE SEQUENCE [LARGE SCALE GENOMIC DNA]</scope>
    <source>
        <strain evidence="1">Rhizoctonia solani AG1-IB 7/3/14</strain>
    </source>
</reference>
<organism evidence="1 2">
    <name type="scientific">Thanatephorus cucumeris (strain AG1-IB / isolate 7/3/14)</name>
    <name type="common">Lettuce bottom rot fungus</name>
    <name type="synonym">Rhizoctonia solani</name>
    <dbReference type="NCBI Taxonomy" id="1108050"/>
    <lineage>
        <taxon>Eukaryota</taxon>
        <taxon>Fungi</taxon>
        <taxon>Dikarya</taxon>
        <taxon>Basidiomycota</taxon>
        <taxon>Agaricomycotina</taxon>
        <taxon>Agaricomycetes</taxon>
        <taxon>Cantharellales</taxon>
        <taxon>Ceratobasidiaceae</taxon>
        <taxon>Rhizoctonia</taxon>
        <taxon>Rhizoctonia solani AG-1</taxon>
    </lineage>
</organism>
<name>A0A0B7FJ25_THACB</name>
<dbReference type="AlphaFoldDB" id="A0A0B7FJ25"/>
<sequence>MSREFISDLQGFDITVYQPNRDHQNFDLKVLGQICMCGIALSIFGSDEARRDPPLGSYSDLWGNLCSACAERDWYQAQIGQALQRFHTMG</sequence>
<dbReference type="EMBL" id="LN679102">
    <property type="protein sequence ID" value="CEL57640.1"/>
    <property type="molecule type" value="Genomic_DNA"/>
</dbReference>
<accession>A0A0B7FJ25</accession>
<keyword evidence="2" id="KW-1185">Reference proteome</keyword>
<evidence type="ECO:0000313" key="2">
    <source>
        <dbReference type="Proteomes" id="UP000059188"/>
    </source>
</evidence>
<dbReference type="Proteomes" id="UP000059188">
    <property type="component" value="Unassembled WGS sequence"/>
</dbReference>